<dbReference type="RefSeq" id="WP_210855278.1">
    <property type="nucleotide sequence ID" value="NZ_JAGQDD010000013.1"/>
</dbReference>
<protein>
    <submittedName>
        <fullName evidence="1">Alpha/beta hydrolase</fullName>
    </submittedName>
</protein>
<dbReference type="EMBL" id="JAGQDD010000013">
    <property type="protein sequence ID" value="MBQ0932043.1"/>
    <property type="molecule type" value="Genomic_DNA"/>
</dbReference>
<accession>A0A941BHV7</accession>
<sequence length="186" mass="20332">MNTSPRILLLPGWQDSGPTHWQSRWEALHGDLRVQQHDWLWPKRGDWMMQLEEALLADERPAVLVAHSLGCQLVAAWAAHSRHSARVAGALLVAPPDIERTDAPPQIAGWAPIIRRALPFPAIAVISSDDPFCSSERAHEMAGDWGAAALEIGPLGHINGDSGLGDWAEGRALLRSLTEPVDDDDD</sequence>
<comment type="caution">
    <text evidence="1">The sequence shown here is derived from an EMBL/GenBank/DDBJ whole genome shotgun (WGS) entry which is preliminary data.</text>
</comment>
<dbReference type="Proteomes" id="UP000676246">
    <property type="component" value="Unassembled WGS sequence"/>
</dbReference>
<evidence type="ECO:0000313" key="1">
    <source>
        <dbReference type="EMBL" id="MBQ0932043.1"/>
    </source>
</evidence>
<keyword evidence="2" id="KW-1185">Reference proteome</keyword>
<dbReference type="GO" id="GO:0016787">
    <property type="term" value="F:hydrolase activity"/>
    <property type="evidence" value="ECO:0007669"/>
    <property type="project" value="UniProtKB-KW"/>
</dbReference>
<dbReference type="Pfam" id="PF06821">
    <property type="entry name" value="Ser_hydrolase"/>
    <property type="match status" value="1"/>
</dbReference>
<gene>
    <name evidence="1" type="ORF">KAK03_16305</name>
</gene>
<keyword evidence="1" id="KW-0378">Hydrolase</keyword>
<dbReference type="InterPro" id="IPR010662">
    <property type="entry name" value="RBBP9/YdeN"/>
</dbReference>
<organism evidence="1 2">
    <name type="scientific">Ideonella alba</name>
    <dbReference type="NCBI Taxonomy" id="2824118"/>
    <lineage>
        <taxon>Bacteria</taxon>
        <taxon>Pseudomonadati</taxon>
        <taxon>Pseudomonadota</taxon>
        <taxon>Betaproteobacteria</taxon>
        <taxon>Burkholderiales</taxon>
        <taxon>Sphaerotilaceae</taxon>
        <taxon>Ideonella</taxon>
    </lineage>
</organism>
<proteinExistence type="predicted"/>
<dbReference type="InterPro" id="IPR029058">
    <property type="entry name" value="AB_hydrolase_fold"/>
</dbReference>
<dbReference type="SUPFAM" id="SSF53474">
    <property type="entry name" value="alpha/beta-Hydrolases"/>
    <property type="match status" value="1"/>
</dbReference>
<dbReference type="Gene3D" id="3.40.50.1820">
    <property type="entry name" value="alpha/beta hydrolase"/>
    <property type="match status" value="1"/>
</dbReference>
<evidence type="ECO:0000313" key="2">
    <source>
        <dbReference type="Proteomes" id="UP000676246"/>
    </source>
</evidence>
<reference evidence="1 2" key="1">
    <citation type="submission" date="2021-04" db="EMBL/GenBank/DDBJ databases">
        <title>The genome sequence of Ideonella sp. 3Y2.</title>
        <authorList>
            <person name="Liu Y."/>
        </authorList>
    </citation>
    <scope>NUCLEOTIDE SEQUENCE [LARGE SCALE GENOMIC DNA]</scope>
    <source>
        <strain evidence="1 2">3Y2</strain>
    </source>
</reference>
<dbReference type="AlphaFoldDB" id="A0A941BHV7"/>
<name>A0A941BHV7_9BURK</name>